<dbReference type="EMBL" id="MT141795">
    <property type="protein sequence ID" value="QJA70470.1"/>
    <property type="molecule type" value="Genomic_DNA"/>
</dbReference>
<protein>
    <submittedName>
        <fullName evidence="2">Putative DNA binding, helix-turn-helix domain containing protein</fullName>
    </submittedName>
</protein>
<name>A0A6M3JKW8_9ZZZZ</name>
<accession>A0A6M3JKW8</accession>
<evidence type="ECO:0000313" key="2">
    <source>
        <dbReference type="EMBL" id="QJA70470.1"/>
    </source>
</evidence>
<evidence type="ECO:0000313" key="1">
    <source>
        <dbReference type="EMBL" id="QJA60003.1"/>
    </source>
</evidence>
<dbReference type="SUPFAM" id="SSF46689">
    <property type="entry name" value="Homeodomain-like"/>
    <property type="match status" value="1"/>
</dbReference>
<dbReference type="EMBL" id="MT141392">
    <property type="protein sequence ID" value="QJA60003.1"/>
    <property type="molecule type" value="Genomic_DNA"/>
</dbReference>
<dbReference type="AlphaFoldDB" id="A0A6M3JKW8"/>
<organism evidence="2">
    <name type="scientific">viral metagenome</name>
    <dbReference type="NCBI Taxonomy" id="1070528"/>
    <lineage>
        <taxon>unclassified sequences</taxon>
        <taxon>metagenomes</taxon>
        <taxon>organismal metagenomes</taxon>
    </lineage>
</organism>
<dbReference type="Gene3D" id="1.10.10.60">
    <property type="entry name" value="Homeodomain-like"/>
    <property type="match status" value="1"/>
</dbReference>
<dbReference type="InterPro" id="IPR009057">
    <property type="entry name" value="Homeodomain-like_sf"/>
</dbReference>
<reference evidence="2" key="1">
    <citation type="submission" date="2020-03" db="EMBL/GenBank/DDBJ databases">
        <title>The deep terrestrial virosphere.</title>
        <authorList>
            <person name="Holmfeldt K."/>
            <person name="Nilsson E."/>
            <person name="Simone D."/>
            <person name="Lopez-Fernandez M."/>
            <person name="Wu X."/>
            <person name="de Brujin I."/>
            <person name="Lundin D."/>
            <person name="Andersson A."/>
            <person name="Bertilsson S."/>
            <person name="Dopson M."/>
        </authorList>
    </citation>
    <scope>NUCLEOTIDE SEQUENCE</scope>
    <source>
        <strain evidence="2">MM415A03712</strain>
        <strain evidence="1">MM415B01209</strain>
    </source>
</reference>
<proteinExistence type="predicted"/>
<sequence length="135" mass="14885">MSGERNSKLTDARVEAILNALRTGCTRRAAAAVGGISHTTLYDWMNNDPTLAATIERAEGEAEATFTAIVARAAPTSWQASAWWLERRKYQDYGRRDKVEMSIDLRKEAERIAAEMGLDPAEVLAEAEAIMRGAK</sequence>
<gene>
    <name evidence="2" type="ORF">MM415A03712_0009</name>
    <name evidence="1" type="ORF">MM415B01209_0002</name>
</gene>